<organism evidence="1 2">
    <name type="scientific">Conyzicola nivalis</name>
    <dbReference type="NCBI Taxonomy" id="1477021"/>
    <lineage>
        <taxon>Bacteria</taxon>
        <taxon>Bacillati</taxon>
        <taxon>Actinomycetota</taxon>
        <taxon>Actinomycetes</taxon>
        <taxon>Micrococcales</taxon>
        <taxon>Microbacteriaceae</taxon>
        <taxon>Conyzicola</taxon>
    </lineage>
</organism>
<dbReference type="EMBL" id="BMGB01000001">
    <property type="protein sequence ID" value="GGA94225.1"/>
    <property type="molecule type" value="Genomic_DNA"/>
</dbReference>
<reference evidence="1" key="2">
    <citation type="submission" date="2020-09" db="EMBL/GenBank/DDBJ databases">
        <authorList>
            <person name="Sun Q."/>
            <person name="Zhou Y."/>
        </authorList>
    </citation>
    <scope>NUCLEOTIDE SEQUENCE</scope>
    <source>
        <strain evidence="1">CGMCC 1.12813</strain>
    </source>
</reference>
<evidence type="ECO:0000313" key="2">
    <source>
        <dbReference type="Proteomes" id="UP000606922"/>
    </source>
</evidence>
<evidence type="ECO:0000313" key="1">
    <source>
        <dbReference type="EMBL" id="GGA94225.1"/>
    </source>
</evidence>
<proteinExistence type="predicted"/>
<protein>
    <submittedName>
        <fullName evidence="1">Uncharacterized protein</fullName>
    </submittedName>
</protein>
<accession>A0A916WFE8</accession>
<reference evidence="1" key="1">
    <citation type="journal article" date="2014" name="Int. J. Syst. Evol. Microbiol.">
        <title>Complete genome sequence of Corynebacterium casei LMG S-19264T (=DSM 44701T), isolated from a smear-ripened cheese.</title>
        <authorList>
            <consortium name="US DOE Joint Genome Institute (JGI-PGF)"/>
            <person name="Walter F."/>
            <person name="Albersmeier A."/>
            <person name="Kalinowski J."/>
            <person name="Ruckert C."/>
        </authorList>
    </citation>
    <scope>NUCLEOTIDE SEQUENCE</scope>
    <source>
        <strain evidence="1">CGMCC 1.12813</strain>
    </source>
</reference>
<sequence length="88" mass="9051">MDADLRGAHPVEALGLVEQGGFAALANGVDEALRHVGDLGGVVLGTGNQFGEVDAIRLEVTEVNELDHGLTMLVVCTGDDVQGIGKAR</sequence>
<comment type="caution">
    <text evidence="1">The sequence shown here is derived from an EMBL/GenBank/DDBJ whole genome shotgun (WGS) entry which is preliminary data.</text>
</comment>
<dbReference type="AlphaFoldDB" id="A0A916WFE8"/>
<gene>
    <name evidence="1" type="ORF">GCM10010979_05950</name>
</gene>
<dbReference type="Proteomes" id="UP000606922">
    <property type="component" value="Unassembled WGS sequence"/>
</dbReference>
<name>A0A916WFE8_9MICO</name>
<keyword evidence="2" id="KW-1185">Reference proteome</keyword>